<dbReference type="SUPFAM" id="SSF52540">
    <property type="entry name" value="P-loop containing nucleoside triphosphate hydrolases"/>
    <property type="match status" value="1"/>
</dbReference>
<dbReference type="InterPro" id="IPR041679">
    <property type="entry name" value="DNA2/NAM7-like_C"/>
</dbReference>
<evidence type="ECO:0000256" key="6">
    <source>
        <dbReference type="SAM" id="MobiDB-lite"/>
    </source>
</evidence>
<dbReference type="InterPro" id="IPR050534">
    <property type="entry name" value="Coronavir_polyprotein_1ab"/>
</dbReference>
<proteinExistence type="inferred from homology"/>
<evidence type="ECO:0000256" key="2">
    <source>
        <dbReference type="ARBA" id="ARBA00022741"/>
    </source>
</evidence>
<evidence type="ECO:0000256" key="5">
    <source>
        <dbReference type="ARBA" id="ARBA00022840"/>
    </source>
</evidence>
<dbReference type="EMBL" id="JAANBB010000190">
    <property type="protein sequence ID" value="KAF7547026.1"/>
    <property type="molecule type" value="Genomic_DNA"/>
</dbReference>
<dbReference type="Gene3D" id="3.40.50.300">
    <property type="entry name" value="P-loop containing nucleotide triphosphate hydrolases"/>
    <property type="match status" value="2"/>
</dbReference>
<dbReference type="PANTHER" id="PTHR43788">
    <property type="entry name" value="DNA2/NAM7 HELICASE FAMILY MEMBER"/>
    <property type="match status" value="1"/>
</dbReference>
<reference evidence="9" key="1">
    <citation type="submission" date="2020-03" db="EMBL/GenBank/DDBJ databases">
        <title>Draft Genome Sequence of Cylindrodendrum hubeiense.</title>
        <authorList>
            <person name="Buettner E."/>
            <person name="Kellner H."/>
        </authorList>
    </citation>
    <scope>NUCLEOTIDE SEQUENCE</scope>
    <source>
        <strain evidence="9">IHI 201604</strain>
    </source>
</reference>
<sequence length="1123" mass="123812">MSGTTDSVAAAGPHQSATPAPALALAVAPEPTDKTWSKQCALLLDHTNSILFGGQGLGLATDIDTRLIAATGMDLSPWIGVIIHFPLGASNEDDGFGMRHSVYQGPQLGSKPVDFARVAVKFPRGQTAIQIAPLDPTSAALFPTITAQMSIVSVDILNGARVQVEGFGIPFANPGHLTEDWLLRHLPIAAGKTLLDILDLHCFDFIVNAPANAATSGLDESKLPPPFSYPYGKDHSWNLSKYQALVEKEKGHQFAPCWNFENDNDHIAAMVHSQVQEVMWLHKAAEEIGEITFRAYFVATSSEATDYYAILPLTQLFRDQFDAAWRRFTRDYSFRLDIWDDTIEGKQYEEDTKACWDARIMDYPGSIDILSAHPIDKHEIILQVRRALQTEKKRGPNFENCVALKFDTQLPEYQRKVEAVCLFNPDARPSNPVACGLPDPDNKKPEEPDAPIPAKLKFRMSLHRDLLRGTGFWPTLRYSVDEDNSIQGLARIATRIQLDDENSRNVKLAKLPVVNLLDLDDEYVHALMQEALPADRARYREYLSKRPLGLGVIIAGPGFGKTTALALATLGMSASLGKIYASAPTHVAVDNFAARLGLVTARVIDRLNQGKEDTDRVHRKLIIRAYKQSEEINAFENLIQNPHNGDSATPRSSWKAPSKWKLHLSLAYWLLMLLRSPSVRDLHVDDSPTLHQIQGEIDGKQDMGHLRAVAVGDITWEEYEAKSTHPTGKLIETFMLSILGAADVLCTTPSLSNQDPFKDWKNRKARGIAVDEAANMTRPDLYCVWGNTLLPCVLAGDDKQLAPAVMTLKEKDSGGNFLNRLGEDGRISPLTWFEGTGWPIYRLRTQLRMARGLFDLSHSEVYGDIPFTYGPGCDITLPAHSLGRRLESFIQVKYPDCVTPPAAGTLAPIFFHCEGSYCRVNSTTGSRNNVGQTKAALGFLNDFVKSAELTEAEVAKIVVITPYKANAELVTGIRKDPEYAALNPMPPATTADSFQGHEGDITVIIMVANQAVGPGFTTDERRLNVMLSRQKSGLVIFGDINVAGKLDDGKGEGKGKGKDEVKGKGKGKGKWKAKGAKNATFMVKHSNGEWHFTKAIMLRSVYTKLLQAERVIRIDVTPPKPDN</sequence>
<dbReference type="GO" id="GO:0016787">
    <property type="term" value="F:hydrolase activity"/>
    <property type="evidence" value="ECO:0007669"/>
    <property type="project" value="UniProtKB-KW"/>
</dbReference>
<keyword evidence="4" id="KW-0347">Helicase</keyword>
<evidence type="ECO:0000256" key="4">
    <source>
        <dbReference type="ARBA" id="ARBA00022806"/>
    </source>
</evidence>
<feature type="domain" description="DNA2/NAM7 helicase helicase" evidence="7">
    <location>
        <begin position="544"/>
        <end position="806"/>
    </location>
</feature>
<evidence type="ECO:0000256" key="3">
    <source>
        <dbReference type="ARBA" id="ARBA00022801"/>
    </source>
</evidence>
<organism evidence="9 10">
    <name type="scientific">Cylindrodendrum hubeiense</name>
    <dbReference type="NCBI Taxonomy" id="595255"/>
    <lineage>
        <taxon>Eukaryota</taxon>
        <taxon>Fungi</taxon>
        <taxon>Dikarya</taxon>
        <taxon>Ascomycota</taxon>
        <taxon>Pezizomycotina</taxon>
        <taxon>Sordariomycetes</taxon>
        <taxon>Hypocreomycetidae</taxon>
        <taxon>Hypocreales</taxon>
        <taxon>Nectriaceae</taxon>
        <taxon>Cylindrodendrum</taxon>
    </lineage>
</organism>
<comment type="similarity">
    <text evidence="1">Belongs to the DNA2/NAM7 helicase family.</text>
</comment>
<evidence type="ECO:0000313" key="10">
    <source>
        <dbReference type="Proteomes" id="UP000722485"/>
    </source>
</evidence>
<keyword evidence="3" id="KW-0378">Hydrolase</keyword>
<dbReference type="InterPro" id="IPR041677">
    <property type="entry name" value="DNA2/NAM7_AAA_11"/>
</dbReference>
<dbReference type="GO" id="GO:0043139">
    <property type="term" value="F:5'-3' DNA helicase activity"/>
    <property type="evidence" value="ECO:0007669"/>
    <property type="project" value="TreeGrafter"/>
</dbReference>
<comment type="caution">
    <text evidence="9">The sequence shown here is derived from an EMBL/GenBank/DDBJ whole genome shotgun (WGS) entry which is preliminary data.</text>
</comment>
<dbReference type="GO" id="GO:0005524">
    <property type="term" value="F:ATP binding"/>
    <property type="evidence" value="ECO:0007669"/>
    <property type="project" value="UniProtKB-KW"/>
</dbReference>
<protein>
    <recommendedName>
        <fullName evidence="11">DNA2/NAM7 helicase-like C-terminal domain-containing protein</fullName>
    </recommendedName>
</protein>
<accession>A0A9P5LER8</accession>
<dbReference type="Pfam" id="PF13086">
    <property type="entry name" value="AAA_11"/>
    <property type="match status" value="1"/>
</dbReference>
<feature type="compositionally biased region" description="Basic and acidic residues" evidence="6">
    <location>
        <begin position="1048"/>
        <end position="1063"/>
    </location>
</feature>
<feature type="region of interest" description="Disordered" evidence="6">
    <location>
        <begin position="1048"/>
        <end position="1072"/>
    </location>
</feature>
<evidence type="ECO:0000313" key="9">
    <source>
        <dbReference type="EMBL" id="KAF7547026.1"/>
    </source>
</evidence>
<dbReference type="OrthoDB" id="6513042at2759"/>
<dbReference type="Pfam" id="PF13087">
    <property type="entry name" value="AAA_12"/>
    <property type="match status" value="1"/>
</dbReference>
<dbReference type="InterPro" id="IPR027417">
    <property type="entry name" value="P-loop_NTPase"/>
</dbReference>
<dbReference type="Proteomes" id="UP000722485">
    <property type="component" value="Unassembled WGS sequence"/>
</dbReference>
<dbReference type="AlphaFoldDB" id="A0A9P5LER8"/>
<evidence type="ECO:0008006" key="11">
    <source>
        <dbReference type="Google" id="ProtNLM"/>
    </source>
</evidence>
<gene>
    <name evidence="9" type="ORF">G7Z17_g7999</name>
</gene>
<keyword evidence="10" id="KW-1185">Reference proteome</keyword>
<name>A0A9P5LER8_9HYPO</name>
<keyword evidence="2" id="KW-0547">Nucleotide-binding</keyword>
<feature type="domain" description="DNA2/NAM7 helicase-like C-terminal" evidence="8">
    <location>
        <begin position="839"/>
        <end position="1040"/>
    </location>
</feature>
<evidence type="ECO:0000256" key="1">
    <source>
        <dbReference type="ARBA" id="ARBA00007913"/>
    </source>
</evidence>
<evidence type="ECO:0000259" key="7">
    <source>
        <dbReference type="Pfam" id="PF13086"/>
    </source>
</evidence>
<evidence type="ECO:0000259" key="8">
    <source>
        <dbReference type="Pfam" id="PF13087"/>
    </source>
</evidence>
<dbReference type="PANTHER" id="PTHR43788:SF8">
    <property type="entry name" value="DNA-BINDING PROTEIN SMUBP-2"/>
    <property type="match status" value="1"/>
</dbReference>
<keyword evidence="5" id="KW-0067">ATP-binding</keyword>